<accession>A0ABM1A1P5</accession>
<keyword evidence="1" id="KW-0433">Leucine-rich repeat</keyword>
<dbReference type="SUPFAM" id="SSF52058">
    <property type="entry name" value="L domain-like"/>
    <property type="match status" value="1"/>
</dbReference>
<protein>
    <submittedName>
        <fullName evidence="9">Relaxin receptor 2</fullName>
    </submittedName>
</protein>
<keyword evidence="2" id="KW-0732">Signal</keyword>
<feature type="region of interest" description="Disordered" evidence="5">
    <location>
        <begin position="1"/>
        <end position="28"/>
    </location>
</feature>
<dbReference type="InterPro" id="IPR002172">
    <property type="entry name" value="LDrepeatLR_classA_rpt"/>
</dbReference>
<organism evidence="8 9">
    <name type="scientific">Aplysia californica</name>
    <name type="common">California sea hare</name>
    <dbReference type="NCBI Taxonomy" id="6500"/>
    <lineage>
        <taxon>Eukaryota</taxon>
        <taxon>Metazoa</taxon>
        <taxon>Spiralia</taxon>
        <taxon>Lophotrochozoa</taxon>
        <taxon>Mollusca</taxon>
        <taxon>Gastropoda</taxon>
        <taxon>Heterobranchia</taxon>
        <taxon>Euthyneura</taxon>
        <taxon>Tectipleura</taxon>
        <taxon>Aplysiida</taxon>
        <taxon>Aplysioidea</taxon>
        <taxon>Aplysiidae</taxon>
        <taxon>Aplysia</taxon>
    </lineage>
</organism>
<evidence type="ECO:0000313" key="8">
    <source>
        <dbReference type="Proteomes" id="UP000694888"/>
    </source>
</evidence>
<sequence>MEDRGKGDSTNSRSSLSDRDDGVGSGSSFIRRKTKKAECAARRYYVIFSITMLVVAVIVVVVCVSRSPGTNGLESLIFNKCEYWAFPCASKDQCVNKTLVCDGTPHCRDGSDEDSVCDEYFNRFWEDSYNKRADGDREEASTDCSLDDVPSVCACRDKTKLYCDDRNLTRLPVSFPTKTSVLDLSGNVIDSLEGDQFHSLGNLELL</sequence>
<dbReference type="PROSITE" id="PS01209">
    <property type="entry name" value="LDLRA_1"/>
    <property type="match status" value="1"/>
</dbReference>
<dbReference type="SMART" id="SM00192">
    <property type="entry name" value="LDLa"/>
    <property type="match status" value="1"/>
</dbReference>
<dbReference type="CDD" id="cd00112">
    <property type="entry name" value="LDLa"/>
    <property type="match status" value="1"/>
</dbReference>
<keyword evidence="6" id="KW-0472">Membrane</keyword>
<dbReference type="Proteomes" id="UP000694888">
    <property type="component" value="Unplaced"/>
</dbReference>
<gene>
    <name evidence="9" type="primary">LOC106010988</name>
</gene>
<comment type="caution">
    <text evidence="4">Lacks conserved residue(s) required for the propagation of feature annotation.</text>
</comment>
<evidence type="ECO:0000313" key="9">
    <source>
        <dbReference type="RefSeq" id="XP_012939033.1"/>
    </source>
</evidence>
<dbReference type="InterPro" id="IPR036055">
    <property type="entry name" value="LDL_receptor-like_sf"/>
</dbReference>
<keyword evidence="8" id="KW-1185">Reference proteome</keyword>
<reference evidence="9" key="1">
    <citation type="submission" date="2025-08" db="UniProtKB">
        <authorList>
            <consortium name="RefSeq"/>
        </authorList>
    </citation>
    <scope>IDENTIFICATION</scope>
</reference>
<feature type="transmembrane region" description="Helical" evidence="6">
    <location>
        <begin position="44"/>
        <end position="62"/>
    </location>
</feature>
<dbReference type="RefSeq" id="XP_012939033.1">
    <property type="nucleotide sequence ID" value="XM_013083579.1"/>
</dbReference>
<evidence type="ECO:0000256" key="5">
    <source>
        <dbReference type="SAM" id="MobiDB-lite"/>
    </source>
</evidence>
<evidence type="ECO:0000256" key="3">
    <source>
        <dbReference type="ARBA" id="ARBA00023157"/>
    </source>
</evidence>
<dbReference type="Gene3D" id="3.80.10.10">
    <property type="entry name" value="Ribonuclease Inhibitor"/>
    <property type="match status" value="1"/>
</dbReference>
<keyword evidence="6" id="KW-0812">Transmembrane</keyword>
<dbReference type="InterPro" id="IPR032675">
    <property type="entry name" value="LRR_dom_sf"/>
</dbReference>
<keyword evidence="9" id="KW-0675">Receptor</keyword>
<evidence type="ECO:0000256" key="1">
    <source>
        <dbReference type="ARBA" id="ARBA00022614"/>
    </source>
</evidence>
<dbReference type="SUPFAM" id="SSF57424">
    <property type="entry name" value="LDL receptor-like module"/>
    <property type="match status" value="1"/>
</dbReference>
<evidence type="ECO:0000256" key="2">
    <source>
        <dbReference type="ARBA" id="ARBA00022729"/>
    </source>
</evidence>
<dbReference type="Pfam" id="PF00057">
    <property type="entry name" value="Ldl_recept_a"/>
    <property type="match status" value="1"/>
</dbReference>
<feature type="non-terminal residue" evidence="9">
    <location>
        <position position="206"/>
    </location>
</feature>
<evidence type="ECO:0000256" key="6">
    <source>
        <dbReference type="SAM" id="Phobius"/>
    </source>
</evidence>
<keyword evidence="3" id="KW-1015">Disulfide bond</keyword>
<keyword evidence="6" id="KW-1133">Transmembrane helix</keyword>
<evidence type="ECO:0000259" key="7">
    <source>
        <dbReference type="SMART" id="SM00013"/>
    </source>
</evidence>
<dbReference type="InterPro" id="IPR000372">
    <property type="entry name" value="LRRNT"/>
</dbReference>
<dbReference type="Gene3D" id="4.10.400.10">
    <property type="entry name" value="Low-density Lipoprotein Receptor"/>
    <property type="match status" value="1"/>
</dbReference>
<name>A0ABM1A1P5_APLCA</name>
<dbReference type="SMART" id="SM00013">
    <property type="entry name" value="LRRNT"/>
    <property type="match status" value="1"/>
</dbReference>
<evidence type="ECO:0000256" key="4">
    <source>
        <dbReference type="PROSITE-ProRule" id="PRU00124"/>
    </source>
</evidence>
<dbReference type="PROSITE" id="PS50068">
    <property type="entry name" value="LDLRA_2"/>
    <property type="match status" value="1"/>
</dbReference>
<dbReference type="InterPro" id="IPR023415">
    <property type="entry name" value="LDLR_class-A_CS"/>
</dbReference>
<dbReference type="GeneID" id="106010988"/>
<feature type="domain" description="LRRNT" evidence="7">
    <location>
        <begin position="148"/>
        <end position="181"/>
    </location>
</feature>
<proteinExistence type="predicted"/>